<evidence type="ECO:0000313" key="2">
    <source>
        <dbReference type="Proteomes" id="UP000580861"/>
    </source>
</evidence>
<accession>A0A841B8T0</accession>
<gene>
    <name evidence="1" type="ORF">HDA45_005804</name>
</gene>
<proteinExistence type="predicted"/>
<keyword evidence="2" id="KW-1185">Reference proteome</keyword>
<dbReference type="RefSeq" id="WP_184900625.1">
    <property type="nucleotide sequence ID" value="NZ_JACHMX010000001.1"/>
</dbReference>
<organism evidence="1 2">
    <name type="scientific">Amycolatopsis umgeniensis</name>
    <dbReference type="NCBI Taxonomy" id="336628"/>
    <lineage>
        <taxon>Bacteria</taxon>
        <taxon>Bacillati</taxon>
        <taxon>Actinomycetota</taxon>
        <taxon>Actinomycetes</taxon>
        <taxon>Pseudonocardiales</taxon>
        <taxon>Pseudonocardiaceae</taxon>
        <taxon>Amycolatopsis</taxon>
    </lineage>
</organism>
<dbReference type="AlphaFoldDB" id="A0A841B8T0"/>
<dbReference type="Proteomes" id="UP000580861">
    <property type="component" value="Unassembled WGS sequence"/>
</dbReference>
<name>A0A841B8T0_9PSEU</name>
<protein>
    <submittedName>
        <fullName evidence="1">Uncharacterized protein</fullName>
    </submittedName>
</protein>
<evidence type="ECO:0000313" key="1">
    <source>
        <dbReference type="EMBL" id="MBB5855717.1"/>
    </source>
</evidence>
<comment type="caution">
    <text evidence="1">The sequence shown here is derived from an EMBL/GenBank/DDBJ whole genome shotgun (WGS) entry which is preliminary data.</text>
</comment>
<sequence length="194" mass="21840">MDVPLVSTRGTFHGGRDEVQVDSGYQYYAIVIKGRPRWDESGAVSRRRVDETGCAHDEIYTTESGWTSTTELAEAESGDQATEAHAITAALASSFVDIQSGRGVGYEPADGKYRYFAWLDDDKSSLDDARQVIRTWTTPQGYDFENTYTLDSGWQKSDLRLDVRDARKSGWLKPITEEDAKRFKEIVAHRRSQG</sequence>
<dbReference type="EMBL" id="JACHMX010000001">
    <property type="protein sequence ID" value="MBB5855717.1"/>
    <property type="molecule type" value="Genomic_DNA"/>
</dbReference>
<reference evidence="1 2" key="1">
    <citation type="submission" date="2020-08" db="EMBL/GenBank/DDBJ databases">
        <title>Sequencing the genomes of 1000 actinobacteria strains.</title>
        <authorList>
            <person name="Klenk H.-P."/>
        </authorList>
    </citation>
    <scope>NUCLEOTIDE SEQUENCE [LARGE SCALE GENOMIC DNA]</scope>
    <source>
        <strain evidence="1 2">DSM 45272</strain>
    </source>
</reference>